<evidence type="ECO:0000313" key="1">
    <source>
        <dbReference type="Ensembl" id="ENSOSIP00000004301.1"/>
    </source>
</evidence>
<dbReference type="PANTHER" id="PTHR45913">
    <property type="entry name" value="EPM2A-INTERACTING PROTEIN 1"/>
    <property type="match status" value="1"/>
</dbReference>
<dbReference type="AlphaFoldDB" id="A0A8C7WW85"/>
<reference evidence="1" key="1">
    <citation type="submission" date="2025-08" db="UniProtKB">
        <authorList>
            <consortium name="Ensembl"/>
        </authorList>
    </citation>
    <scope>IDENTIFICATION</scope>
</reference>
<dbReference type="GeneTree" id="ENSGT00950000182812"/>
<organism evidence="1 2">
    <name type="scientific">Oryzias sinensis</name>
    <name type="common">Chinese medaka</name>
    <dbReference type="NCBI Taxonomy" id="183150"/>
    <lineage>
        <taxon>Eukaryota</taxon>
        <taxon>Metazoa</taxon>
        <taxon>Chordata</taxon>
        <taxon>Craniata</taxon>
        <taxon>Vertebrata</taxon>
        <taxon>Euteleostomi</taxon>
        <taxon>Actinopterygii</taxon>
        <taxon>Neopterygii</taxon>
        <taxon>Teleostei</taxon>
        <taxon>Neoteleostei</taxon>
        <taxon>Acanthomorphata</taxon>
        <taxon>Ovalentaria</taxon>
        <taxon>Atherinomorphae</taxon>
        <taxon>Beloniformes</taxon>
        <taxon>Adrianichthyidae</taxon>
        <taxon>Oryziinae</taxon>
        <taxon>Oryzias</taxon>
    </lineage>
</organism>
<proteinExistence type="predicted"/>
<accession>A0A8C7WW85</accession>
<reference evidence="1" key="2">
    <citation type="submission" date="2025-09" db="UniProtKB">
        <authorList>
            <consortium name="Ensembl"/>
        </authorList>
    </citation>
    <scope>IDENTIFICATION</scope>
</reference>
<name>A0A8C7WW85_9TELE</name>
<dbReference type="PANTHER" id="PTHR45913:SF11">
    <property type="entry name" value="EPM2A-INTERACTING PROTEIN 1"/>
    <property type="match status" value="1"/>
</dbReference>
<dbReference type="Proteomes" id="UP000694383">
    <property type="component" value="Unplaced"/>
</dbReference>
<evidence type="ECO:0000313" key="2">
    <source>
        <dbReference type="Proteomes" id="UP000694383"/>
    </source>
</evidence>
<keyword evidence="2" id="KW-1185">Reference proteome</keyword>
<sequence length="422" mass="48381">MSRKRKVDADGRLFQERWECKYLFVLQEERPVCLLCYEAVSVAAYNLRSHFDTKHGAKYAKASLQEKKQIAQELKGKLSQQSFFTKSTVKEEASVKASFIMAEQIAHASNSFSEGGLLGQCMLKVYEQVCPDQLQTFKNVSLSRNTIASRVKELHLFFNLLLMKAQTTAQLSIFIRGVKLDLSITEKLLDVPAIHGTTTGQDIVDAVEKSVSKHTLPWENYRRCTGNVWRKSGLVGAEPSSYFFQREEIALFMQSKGNPMSELSDPKWLRPTRSRLSRRKLDLWMWQAKQDTLVYFPVCQSMSASFPETFSCAQLASILSRLKTEFDLRFSDFRAQQSGFDIFANPFITDVCTAPQHLQRELIELQSDSGLRAKFQDAAIQDFYPLLLPGLVPQLRLHAASSIHVWEHLPLRMWHILDYIFL</sequence>
<protein>
    <recommendedName>
        <fullName evidence="3">SPIN-DOC-like zinc-finger domain-containing protein</fullName>
    </recommendedName>
</protein>
<evidence type="ECO:0008006" key="3">
    <source>
        <dbReference type="Google" id="ProtNLM"/>
    </source>
</evidence>
<dbReference type="Ensembl" id="ENSOSIT00000004604.1">
    <property type="protein sequence ID" value="ENSOSIP00000004301.1"/>
    <property type="gene ID" value="ENSOSIG00000002916.1"/>
</dbReference>